<dbReference type="Proteomes" id="UP000346198">
    <property type="component" value="Unassembled WGS sequence"/>
</dbReference>
<feature type="transmembrane region" description="Helical" evidence="7">
    <location>
        <begin position="507"/>
        <end position="527"/>
    </location>
</feature>
<dbReference type="PROSITE" id="PS50283">
    <property type="entry name" value="NA_SOLUT_SYMP_3"/>
    <property type="match status" value="1"/>
</dbReference>
<evidence type="ECO:0000256" key="5">
    <source>
        <dbReference type="ARBA" id="ARBA00023136"/>
    </source>
</evidence>
<dbReference type="EMBL" id="CAAHFH010000002">
    <property type="protein sequence ID" value="VGO20791.1"/>
    <property type="molecule type" value="Genomic_DNA"/>
</dbReference>
<evidence type="ECO:0000256" key="6">
    <source>
        <dbReference type="RuleBase" id="RU362091"/>
    </source>
</evidence>
<dbReference type="Gene3D" id="1.20.1730.10">
    <property type="entry name" value="Sodium/glucose cotransporter"/>
    <property type="match status" value="1"/>
</dbReference>
<feature type="transmembrane region" description="Helical" evidence="7">
    <location>
        <begin position="88"/>
        <end position="106"/>
    </location>
</feature>
<evidence type="ECO:0000313" key="8">
    <source>
        <dbReference type="EMBL" id="VGO20791.1"/>
    </source>
</evidence>
<evidence type="ECO:0000256" key="2">
    <source>
        <dbReference type="ARBA" id="ARBA00006434"/>
    </source>
</evidence>
<keyword evidence="9" id="KW-1185">Reference proteome</keyword>
<evidence type="ECO:0000256" key="7">
    <source>
        <dbReference type="SAM" id="Phobius"/>
    </source>
</evidence>
<dbReference type="InterPro" id="IPR001734">
    <property type="entry name" value="Na/solute_symporter"/>
</dbReference>
<keyword evidence="3 7" id="KW-0812">Transmembrane</keyword>
<feature type="transmembrane region" description="Helical" evidence="7">
    <location>
        <begin position="438"/>
        <end position="456"/>
    </location>
</feature>
<comment type="subcellular location">
    <subcellularLocation>
        <location evidence="1">Membrane</location>
        <topology evidence="1">Multi-pass membrane protein</topology>
    </subcellularLocation>
</comment>
<evidence type="ECO:0000256" key="4">
    <source>
        <dbReference type="ARBA" id="ARBA00022989"/>
    </source>
</evidence>
<keyword evidence="5 7" id="KW-0472">Membrane</keyword>
<dbReference type="GO" id="GO:0005412">
    <property type="term" value="F:D-glucose:sodium symporter activity"/>
    <property type="evidence" value="ECO:0007669"/>
    <property type="project" value="TreeGrafter"/>
</dbReference>
<organism evidence="8 9">
    <name type="scientific">Pontiella sulfatireligans</name>
    <dbReference type="NCBI Taxonomy" id="2750658"/>
    <lineage>
        <taxon>Bacteria</taxon>
        <taxon>Pseudomonadati</taxon>
        <taxon>Kiritimatiellota</taxon>
        <taxon>Kiritimatiellia</taxon>
        <taxon>Kiritimatiellales</taxon>
        <taxon>Pontiellaceae</taxon>
        <taxon>Pontiella</taxon>
    </lineage>
</organism>
<accession>A0A6C2UND6</accession>
<dbReference type="Pfam" id="PF00474">
    <property type="entry name" value="SSF"/>
    <property type="match status" value="1"/>
</dbReference>
<reference evidence="8 9" key="1">
    <citation type="submission" date="2019-04" db="EMBL/GenBank/DDBJ databases">
        <authorList>
            <person name="Van Vliet M D."/>
        </authorList>
    </citation>
    <scope>NUCLEOTIDE SEQUENCE [LARGE SCALE GENOMIC DNA]</scope>
    <source>
        <strain evidence="8 9">F21</strain>
    </source>
</reference>
<dbReference type="PANTHER" id="PTHR11819:SF77">
    <property type="entry name" value="SODIUM_GLUCOSE COTRANSPORT PROTEIN"/>
    <property type="match status" value="1"/>
</dbReference>
<evidence type="ECO:0000256" key="1">
    <source>
        <dbReference type="ARBA" id="ARBA00004141"/>
    </source>
</evidence>
<dbReference type="CDD" id="cd11477">
    <property type="entry name" value="SLC5sbd_u1"/>
    <property type="match status" value="1"/>
</dbReference>
<protein>
    <submittedName>
        <fullName evidence="8">Sodium/glucose cotransporter</fullName>
    </submittedName>
</protein>
<feature type="transmembrane region" description="Helical" evidence="7">
    <location>
        <begin position="413"/>
        <end position="432"/>
    </location>
</feature>
<feature type="transmembrane region" description="Helical" evidence="7">
    <location>
        <begin position="607"/>
        <end position="625"/>
    </location>
</feature>
<name>A0A6C2UND6_9BACT</name>
<feature type="transmembrane region" description="Helical" evidence="7">
    <location>
        <begin position="15"/>
        <end position="33"/>
    </location>
</feature>
<dbReference type="AlphaFoldDB" id="A0A6C2UND6"/>
<dbReference type="InterPro" id="IPR038377">
    <property type="entry name" value="Na/Glc_symporter_sf"/>
</dbReference>
<feature type="transmembrane region" description="Helical" evidence="7">
    <location>
        <begin position="45"/>
        <end position="68"/>
    </location>
</feature>
<evidence type="ECO:0000256" key="3">
    <source>
        <dbReference type="ARBA" id="ARBA00022692"/>
    </source>
</evidence>
<feature type="transmembrane region" description="Helical" evidence="7">
    <location>
        <begin position="468"/>
        <end position="487"/>
    </location>
</feature>
<sequence>MKGVSNTIGVPMTGLDWSIIGVFFVVVIGIGLWQSRQAGKSSADFFLGGRGMPWWLLGVSMVACTFSADTPNLVCGLVREGGVAKNWYWWAFLITGMVTVFIYAKLWRRSGVMTDLGFYELRYGGKPASFLRGFRAIYLGVFFNVLIMATVTLAIIKYGELLFGLSKVQCIIFGSIGVVIYATLGGIKGCIWADFFQYSIAMFGAIWAAIHSVKEAGIASFNAGVVESANDFGLAGLLSHVNVVDKLNIFPDFNDPNMWVPMLLMPLAVQWWAAWYPGAEPGGGGYIAQRMLAAKDEKNAVGATLFFNFAHYALRPWPWIIVALASLVVFPEVSDIQSAFPHVDQSIIGNDIAYPAMISKLSPGFLGLVIASIIAAYMSTIGTHLNWGSSYAVNDFYKRFLKKDASEKEMVRMGRICTVALMVLAGALSLALTNATQAFNLLLLSGAGSGAIYLLRWFWWRINAYSEIFAMVFTTIVALVLTFAFNGEREALLDIQISDTFTLSGNSVKFLIAVIGTTIAWILGTFVTKPESQETLRHFYRICQPGGPGWKKLIATAEAEGDMIDGEEHGKSWEVPLEILCVFIGCAFVYCSLFCIGSFVYGEMMRGIILGGVAAASAFFLFSVWGKLHTHKS</sequence>
<gene>
    <name evidence="8" type="primary">sglT_9</name>
    <name evidence="8" type="ORF">SCARR_02858</name>
</gene>
<feature type="transmembrane region" description="Helical" evidence="7">
    <location>
        <begin position="162"/>
        <end position="184"/>
    </location>
</feature>
<feature type="transmembrane region" description="Helical" evidence="7">
    <location>
        <begin position="365"/>
        <end position="393"/>
    </location>
</feature>
<feature type="transmembrane region" description="Helical" evidence="7">
    <location>
        <begin position="579"/>
        <end position="601"/>
    </location>
</feature>
<keyword evidence="4 7" id="KW-1133">Transmembrane helix</keyword>
<dbReference type="GO" id="GO:0005886">
    <property type="term" value="C:plasma membrane"/>
    <property type="evidence" value="ECO:0007669"/>
    <property type="project" value="TreeGrafter"/>
</dbReference>
<feature type="transmembrane region" description="Helical" evidence="7">
    <location>
        <begin position="136"/>
        <end position="156"/>
    </location>
</feature>
<dbReference type="PANTHER" id="PTHR11819">
    <property type="entry name" value="SOLUTE CARRIER FAMILY 5"/>
    <property type="match status" value="1"/>
</dbReference>
<comment type="similarity">
    <text evidence="2 6">Belongs to the sodium:solute symporter (SSF) (TC 2.A.21) family.</text>
</comment>
<evidence type="ECO:0000313" key="9">
    <source>
        <dbReference type="Proteomes" id="UP000346198"/>
    </source>
</evidence>
<proteinExistence type="inferred from homology"/>